<keyword evidence="5 7" id="KW-0347">Helicase</keyword>
<proteinExistence type="inferred from homology"/>
<dbReference type="InterPro" id="IPR014001">
    <property type="entry name" value="Helicase_ATP-bd"/>
</dbReference>
<dbReference type="RefSeq" id="WP_353497019.1">
    <property type="nucleotide sequence ID" value="NZ_CP115920.1"/>
</dbReference>
<gene>
    <name evidence="7 13" type="primary">srmB</name>
    <name evidence="13" type="ORF">PG915_13725</name>
</gene>
<reference evidence="13" key="1">
    <citation type="submission" date="2023-01" db="EMBL/GenBank/DDBJ databases">
        <title>Vibrio sp. CB1-14 genome sequencing.</title>
        <authorList>
            <person name="Otstavnykh N."/>
            <person name="Isaeva M."/>
            <person name="Meleshko D."/>
        </authorList>
    </citation>
    <scope>NUCLEOTIDE SEQUENCE</scope>
    <source>
        <strain evidence="13">CB1-14</strain>
    </source>
</reference>
<feature type="compositionally biased region" description="Basic residues" evidence="9">
    <location>
        <begin position="379"/>
        <end position="391"/>
    </location>
</feature>
<keyword evidence="2 7" id="KW-0690">Ribosome biogenesis</keyword>
<comment type="catalytic activity">
    <reaction evidence="7">
        <text>ATP + H2O = ADP + phosphate + H(+)</text>
        <dbReference type="Rhea" id="RHEA:13065"/>
        <dbReference type="ChEBI" id="CHEBI:15377"/>
        <dbReference type="ChEBI" id="CHEBI:15378"/>
        <dbReference type="ChEBI" id="CHEBI:30616"/>
        <dbReference type="ChEBI" id="CHEBI:43474"/>
        <dbReference type="ChEBI" id="CHEBI:456216"/>
        <dbReference type="EC" id="3.6.4.13"/>
    </reaction>
</comment>
<dbReference type="Gene3D" id="3.40.50.300">
    <property type="entry name" value="P-loop containing nucleotide triphosphate hydrolases"/>
    <property type="match status" value="2"/>
</dbReference>
<evidence type="ECO:0000259" key="10">
    <source>
        <dbReference type="PROSITE" id="PS51192"/>
    </source>
</evidence>
<dbReference type="Pfam" id="PF00270">
    <property type="entry name" value="DEAD"/>
    <property type="match status" value="1"/>
</dbReference>
<dbReference type="GO" id="GO:0005829">
    <property type="term" value="C:cytosol"/>
    <property type="evidence" value="ECO:0007669"/>
    <property type="project" value="TreeGrafter"/>
</dbReference>
<dbReference type="InterPro" id="IPR001650">
    <property type="entry name" value="Helicase_C-like"/>
</dbReference>
<evidence type="ECO:0000256" key="6">
    <source>
        <dbReference type="ARBA" id="ARBA00022840"/>
    </source>
</evidence>
<evidence type="ECO:0000256" key="5">
    <source>
        <dbReference type="ARBA" id="ARBA00022806"/>
    </source>
</evidence>
<evidence type="ECO:0000256" key="1">
    <source>
        <dbReference type="ARBA" id="ARBA00022490"/>
    </source>
</evidence>
<dbReference type="FunFam" id="3.40.50.300:FF:000291">
    <property type="entry name" value="ATP-dependent RNA helicase SrmB"/>
    <property type="match status" value="1"/>
</dbReference>
<dbReference type="EC" id="3.6.4.13" evidence="7"/>
<dbReference type="InterPro" id="IPR044742">
    <property type="entry name" value="DEAD/DEAH_RhlB"/>
</dbReference>
<evidence type="ECO:0000256" key="4">
    <source>
        <dbReference type="ARBA" id="ARBA00022801"/>
    </source>
</evidence>
<evidence type="ECO:0000256" key="3">
    <source>
        <dbReference type="ARBA" id="ARBA00022741"/>
    </source>
</evidence>
<evidence type="ECO:0000256" key="7">
    <source>
        <dbReference type="HAMAP-Rule" id="MF_00967"/>
    </source>
</evidence>
<evidence type="ECO:0000256" key="2">
    <source>
        <dbReference type="ARBA" id="ARBA00022517"/>
    </source>
</evidence>
<dbReference type="InterPro" id="IPR000629">
    <property type="entry name" value="RNA-helicase_DEAD-box_CS"/>
</dbReference>
<feature type="domain" description="Helicase C-terminal" evidence="11">
    <location>
        <begin position="237"/>
        <end position="385"/>
    </location>
</feature>
<dbReference type="InterPro" id="IPR028621">
    <property type="entry name" value="DEAD_helicase_SrmB"/>
</dbReference>
<dbReference type="NCBIfam" id="NF008394">
    <property type="entry name" value="PRK11192.1"/>
    <property type="match status" value="1"/>
</dbReference>
<feature type="domain" description="Helicase ATP-binding" evidence="10">
    <location>
        <begin position="34"/>
        <end position="208"/>
    </location>
</feature>
<comment type="subunit">
    <text evidence="7">Interacts with the 50S ribosomal subunit.</text>
</comment>
<dbReference type="PROSITE" id="PS51195">
    <property type="entry name" value="Q_MOTIF"/>
    <property type="match status" value="1"/>
</dbReference>
<evidence type="ECO:0000313" key="13">
    <source>
        <dbReference type="EMBL" id="XCD15626.1"/>
    </source>
</evidence>
<dbReference type="PROSITE" id="PS51192">
    <property type="entry name" value="HELICASE_ATP_BIND_1"/>
    <property type="match status" value="1"/>
</dbReference>
<dbReference type="GO" id="GO:0016787">
    <property type="term" value="F:hydrolase activity"/>
    <property type="evidence" value="ECO:0007669"/>
    <property type="project" value="UniProtKB-KW"/>
</dbReference>
<dbReference type="PANTHER" id="PTHR47959:SF3">
    <property type="entry name" value="ATP-DEPENDENT RNA HELICASE SRMB"/>
    <property type="match status" value="1"/>
</dbReference>
<protein>
    <recommendedName>
        <fullName evidence="7">ATP-dependent RNA helicase SrmB</fullName>
        <ecNumber evidence="7">3.6.4.13</ecNumber>
    </recommendedName>
</protein>
<dbReference type="GO" id="GO:0000027">
    <property type="term" value="P:ribosomal large subunit assembly"/>
    <property type="evidence" value="ECO:0007669"/>
    <property type="project" value="UniProtKB-UniRule"/>
</dbReference>
<dbReference type="InterPro" id="IPR050079">
    <property type="entry name" value="DEAD_box_RNA_helicase"/>
</dbReference>
<name>A0AAU8BHW9_9VIBR</name>
<dbReference type="SMART" id="SM00487">
    <property type="entry name" value="DEXDc"/>
    <property type="match status" value="1"/>
</dbReference>
<keyword evidence="3 7" id="KW-0547">Nucleotide-binding</keyword>
<dbReference type="KEGG" id="vck:PG915_13725"/>
<dbReference type="InterPro" id="IPR011545">
    <property type="entry name" value="DEAD/DEAH_box_helicase_dom"/>
</dbReference>
<evidence type="ECO:0000256" key="8">
    <source>
        <dbReference type="PROSITE-ProRule" id="PRU00552"/>
    </source>
</evidence>
<keyword evidence="4 7" id="KW-0378">Hydrolase</keyword>
<dbReference type="PANTHER" id="PTHR47959">
    <property type="entry name" value="ATP-DEPENDENT RNA HELICASE RHLE-RELATED"/>
    <property type="match status" value="1"/>
</dbReference>
<dbReference type="Pfam" id="PF00271">
    <property type="entry name" value="Helicase_C"/>
    <property type="match status" value="1"/>
</dbReference>
<feature type="compositionally biased region" description="Basic residues" evidence="9">
    <location>
        <begin position="398"/>
        <end position="409"/>
    </location>
</feature>
<accession>A0AAU8BHW9</accession>
<organism evidence="13">
    <name type="scientific">Vibrio chaetopteri</name>
    <dbReference type="NCBI Taxonomy" id="3016528"/>
    <lineage>
        <taxon>Bacteria</taxon>
        <taxon>Pseudomonadati</taxon>
        <taxon>Pseudomonadota</taxon>
        <taxon>Gammaproteobacteria</taxon>
        <taxon>Vibrionales</taxon>
        <taxon>Vibrionaceae</taxon>
        <taxon>Vibrio</taxon>
    </lineage>
</organism>
<dbReference type="CDD" id="cd18787">
    <property type="entry name" value="SF2_C_DEAD"/>
    <property type="match status" value="1"/>
</dbReference>
<dbReference type="InterPro" id="IPR027417">
    <property type="entry name" value="P-loop_NTPase"/>
</dbReference>
<dbReference type="CDD" id="cd00268">
    <property type="entry name" value="DEADc"/>
    <property type="match status" value="1"/>
</dbReference>
<dbReference type="InterPro" id="IPR014014">
    <property type="entry name" value="RNA_helicase_DEAD_Q_motif"/>
</dbReference>
<evidence type="ECO:0000259" key="12">
    <source>
        <dbReference type="PROSITE" id="PS51195"/>
    </source>
</evidence>
<dbReference type="AlphaFoldDB" id="A0AAU8BHW9"/>
<comment type="similarity">
    <text evidence="7">Belongs to the DEAD box helicase family. SrmB subfamily.</text>
</comment>
<comment type="subcellular location">
    <subcellularLocation>
        <location evidence="7">Cytoplasm</location>
    </subcellularLocation>
</comment>
<dbReference type="PROSITE" id="PS00039">
    <property type="entry name" value="DEAD_ATP_HELICASE"/>
    <property type="match status" value="1"/>
</dbReference>
<dbReference type="EMBL" id="CP115920">
    <property type="protein sequence ID" value="XCD15626.1"/>
    <property type="molecule type" value="Genomic_DNA"/>
</dbReference>
<feature type="domain" description="DEAD-box RNA helicase Q" evidence="12">
    <location>
        <begin position="3"/>
        <end position="31"/>
    </location>
</feature>
<dbReference type="SMART" id="SM00490">
    <property type="entry name" value="HELICc"/>
    <property type="match status" value="1"/>
</dbReference>
<sequence length="409" mass="46124">MIRTFAELDLDPVLLEAIEEMGFSRPTDIQAQAIPQALDARDILASAPTGTGKTASFAIPAIQYLLDFPRKKAGPARILILTPTRELAMQVAEQATALAKYTRLKVATITGGVTYDSHAATLAETQDIVVATPGRLMEYIEAERFDCRAIEWLVLDEADRMLDLGFGPTVDRLSAECRWRKQTLLFSATLEGRGVEGFTADLLKNPAELEAQPSTRERKKITQWYHRADDANHKLNLLKRILTEQAQRTIVFVKTRERLGELRQQLDSAQIPCSWIQGEMLQDRRNNAISRFRDGQVNVLLATDIAARGIDLPDVSHVINYDMPRSADVYLHRIGRTARAGKKGIAISIVEAHDQPMMDRVARYTKETIKERFIDGMRPTHKKPVFKKKKPKKDDKKKAVKKKKSAKKK</sequence>
<feature type="short sequence motif" description="Q motif" evidence="8">
    <location>
        <begin position="3"/>
        <end position="31"/>
    </location>
</feature>
<keyword evidence="6 7" id="KW-0067">ATP-binding</keyword>
<evidence type="ECO:0000256" key="9">
    <source>
        <dbReference type="SAM" id="MobiDB-lite"/>
    </source>
</evidence>
<dbReference type="GO" id="GO:0003724">
    <property type="term" value="F:RNA helicase activity"/>
    <property type="evidence" value="ECO:0007669"/>
    <property type="project" value="UniProtKB-UniRule"/>
</dbReference>
<dbReference type="PROSITE" id="PS51194">
    <property type="entry name" value="HELICASE_CTER"/>
    <property type="match status" value="1"/>
</dbReference>
<evidence type="ECO:0000259" key="11">
    <source>
        <dbReference type="PROSITE" id="PS51194"/>
    </source>
</evidence>
<keyword evidence="1 7" id="KW-0963">Cytoplasm</keyword>
<dbReference type="GO" id="GO:0005524">
    <property type="term" value="F:ATP binding"/>
    <property type="evidence" value="ECO:0007669"/>
    <property type="project" value="UniProtKB-UniRule"/>
</dbReference>
<comment type="function">
    <text evidence="7">DEAD-box RNA helicase involved in the assembly of the 50S ribosomal subunit at low temperature. Exhibits RNA-stimulated ATP hydrolysis and RNA unwinding activity.</text>
</comment>
<feature type="region of interest" description="Disordered" evidence="9">
    <location>
        <begin position="374"/>
        <end position="409"/>
    </location>
</feature>
<dbReference type="SUPFAM" id="SSF52540">
    <property type="entry name" value="P-loop containing nucleoside triphosphate hydrolases"/>
    <property type="match status" value="1"/>
</dbReference>
<dbReference type="GO" id="GO:0003676">
    <property type="term" value="F:nucleic acid binding"/>
    <property type="evidence" value="ECO:0007669"/>
    <property type="project" value="InterPro"/>
</dbReference>
<dbReference type="HAMAP" id="MF_00967">
    <property type="entry name" value="DEAD_helicase_SrmB"/>
    <property type="match status" value="1"/>
</dbReference>